<dbReference type="RefSeq" id="WP_343881050.1">
    <property type="nucleotide sequence ID" value="NZ_BAAAFO010000002.1"/>
</dbReference>
<feature type="chain" id="PRO_5045863892" description="Enamine deaminase RidA" evidence="2">
    <location>
        <begin position="21"/>
        <end position="145"/>
    </location>
</feature>
<evidence type="ECO:0000313" key="3">
    <source>
        <dbReference type="EMBL" id="GAA0247359.1"/>
    </source>
</evidence>
<reference evidence="3 4" key="1">
    <citation type="journal article" date="2019" name="Int. J. Syst. Evol. Microbiol.">
        <title>The Global Catalogue of Microorganisms (GCM) 10K type strain sequencing project: providing services to taxonomists for standard genome sequencing and annotation.</title>
        <authorList>
            <consortium name="The Broad Institute Genomics Platform"/>
            <consortium name="The Broad Institute Genome Sequencing Center for Infectious Disease"/>
            <person name="Wu L."/>
            <person name="Ma J."/>
        </authorList>
    </citation>
    <scope>NUCLEOTIDE SEQUENCE [LARGE SCALE GENOMIC DNA]</scope>
    <source>
        <strain evidence="3 4">JCM 16242</strain>
    </source>
</reference>
<evidence type="ECO:0000313" key="4">
    <source>
        <dbReference type="Proteomes" id="UP001500657"/>
    </source>
</evidence>
<keyword evidence="2" id="KW-0732">Signal</keyword>
<dbReference type="SUPFAM" id="SSF55298">
    <property type="entry name" value="YjgF-like"/>
    <property type="match status" value="1"/>
</dbReference>
<dbReference type="PANTHER" id="PTHR11803:SF58">
    <property type="entry name" value="PROTEIN HMF1-RELATED"/>
    <property type="match status" value="1"/>
</dbReference>
<evidence type="ECO:0000256" key="2">
    <source>
        <dbReference type="SAM" id="SignalP"/>
    </source>
</evidence>
<dbReference type="Pfam" id="PF01042">
    <property type="entry name" value="Ribonuc_L-PSP"/>
    <property type="match status" value="1"/>
</dbReference>
<name>A0ABN0UE56_9GAMM</name>
<evidence type="ECO:0008006" key="5">
    <source>
        <dbReference type="Google" id="ProtNLM"/>
    </source>
</evidence>
<dbReference type="PANTHER" id="PTHR11803">
    <property type="entry name" value="2-IMINOBUTANOATE/2-IMINOPROPANOATE DEAMINASE RIDA"/>
    <property type="match status" value="1"/>
</dbReference>
<comment type="caution">
    <text evidence="3">The sequence shown here is derived from an EMBL/GenBank/DDBJ whole genome shotgun (WGS) entry which is preliminary data.</text>
</comment>
<dbReference type="Gene3D" id="3.30.1330.40">
    <property type="entry name" value="RutC-like"/>
    <property type="match status" value="1"/>
</dbReference>
<dbReference type="InterPro" id="IPR006175">
    <property type="entry name" value="YjgF/YER057c/UK114"/>
</dbReference>
<feature type="signal peptide" evidence="2">
    <location>
        <begin position="1"/>
        <end position="20"/>
    </location>
</feature>
<keyword evidence="4" id="KW-1185">Reference proteome</keyword>
<dbReference type="InterPro" id="IPR035959">
    <property type="entry name" value="RutC-like_sf"/>
</dbReference>
<accession>A0ABN0UE56</accession>
<evidence type="ECO:0000256" key="1">
    <source>
        <dbReference type="ARBA" id="ARBA00010552"/>
    </source>
</evidence>
<comment type="similarity">
    <text evidence="1">Belongs to the RutC family.</text>
</comment>
<sequence length="145" mass="15432">MTRHLLLAVALAAVSGTVSAAPAAQARHACFHSMEPLEKDVGFCQAVRSGNTLHVSGVAAGGSMDAAVRSVYGRLGEVLQAQGLSFANVVRETVFATDLDAFIANKAIRHEFYGANLPAASWVQVQRLYLPSFVLEVELTAVFEE</sequence>
<dbReference type="CDD" id="cd00448">
    <property type="entry name" value="YjgF_YER057c_UK114_family"/>
    <property type="match status" value="1"/>
</dbReference>
<protein>
    <recommendedName>
        <fullName evidence="5">Enamine deaminase RidA</fullName>
    </recommendedName>
</protein>
<gene>
    <name evidence="3" type="ORF">GCM10009126_11120</name>
</gene>
<organism evidence="3 4">
    <name type="scientific">Rhodanobacter caeni</name>
    <dbReference type="NCBI Taxonomy" id="657654"/>
    <lineage>
        <taxon>Bacteria</taxon>
        <taxon>Pseudomonadati</taxon>
        <taxon>Pseudomonadota</taxon>
        <taxon>Gammaproteobacteria</taxon>
        <taxon>Lysobacterales</taxon>
        <taxon>Rhodanobacteraceae</taxon>
        <taxon>Rhodanobacter</taxon>
    </lineage>
</organism>
<dbReference type="EMBL" id="BAAAFO010000002">
    <property type="protein sequence ID" value="GAA0247359.1"/>
    <property type="molecule type" value="Genomic_DNA"/>
</dbReference>
<dbReference type="Proteomes" id="UP001500657">
    <property type="component" value="Unassembled WGS sequence"/>
</dbReference>
<proteinExistence type="inferred from homology"/>